<dbReference type="PROSITE" id="PS51257">
    <property type="entry name" value="PROKAR_LIPOPROTEIN"/>
    <property type="match status" value="1"/>
</dbReference>
<proteinExistence type="predicted"/>
<dbReference type="RefSeq" id="WP_323328839.1">
    <property type="nucleotide sequence ID" value="NZ_JAYGIL010000011.1"/>
</dbReference>
<organism evidence="1 2">
    <name type="scientific">Arcicella gelida</name>
    <dbReference type="NCBI Taxonomy" id="2984195"/>
    <lineage>
        <taxon>Bacteria</taxon>
        <taxon>Pseudomonadati</taxon>
        <taxon>Bacteroidota</taxon>
        <taxon>Cytophagia</taxon>
        <taxon>Cytophagales</taxon>
        <taxon>Flectobacillaceae</taxon>
        <taxon>Arcicella</taxon>
    </lineage>
</organism>
<sequence>MNKIIAFIMIFMYSILGYSCSTEEDITGYVKLEKTNDKCLFKITLINKSSKYYFLEPLSDLWGGLKVNTNNGSLDGEDWHFSKMVYEIYNPNQRFKIQYQK</sequence>
<reference evidence="1 2" key="1">
    <citation type="submission" date="2023-12" db="EMBL/GenBank/DDBJ databases">
        <title>Novel species of the genus Arcicella isolated from rivers.</title>
        <authorList>
            <person name="Lu H."/>
        </authorList>
    </citation>
    <scope>NUCLEOTIDE SEQUENCE [LARGE SCALE GENOMIC DNA]</scope>
    <source>
        <strain evidence="1 2">DC2W</strain>
    </source>
</reference>
<protein>
    <submittedName>
        <fullName evidence="1">Uncharacterized protein</fullName>
    </submittedName>
</protein>
<evidence type="ECO:0000313" key="2">
    <source>
        <dbReference type="Proteomes" id="UP001303899"/>
    </source>
</evidence>
<gene>
    <name evidence="1" type="ORF">VB776_10680</name>
</gene>
<comment type="caution">
    <text evidence="1">The sequence shown here is derived from an EMBL/GenBank/DDBJ whole genome shotgun (WGS) entry which is preliminary data.</text>
</comment>
<dbReference type="EMBL" id="JAYGIL010000011">
    <property type="protein sequence ID" value="MEA5403383.1"/>
    <property type="molecule type" value="Genomic_DNA"/>
</dbReference>
<accession>A0ABU5S564</accession>
<evidence type="ECO:0000313" key="1">
    <source>
        <dbReference type="EMBL" id="MEA5403383.1"/>
    </source>
</evidence>
<name>A0ABU5S564_9BACT</name>
<dbReference type="Proteomes" id="UP001303899">
    <property type="component" value="Unassembled WGS sequence"/>
</dbReference>
<keyword evidence="2" id="KW-1185">Reference proteome</keyword>